<dbReference type="SUPFAM" id="SSF50974">
    <property type="entry name" value="Nitrous oxide reductase, N-terminal domain"/>
    <property type="match status" value="1"/>
</dbReference>
<protein>
    <submittedName>
        <fullName evidence="2">Beta-propeller fold lactonase family protein</fullName>
    </submittedName>
</protein>
<dbReference type="InterPro" id="IPR051200">
    <property type="entry name" value="Host-pathogen_enzymatic-act"/>
</dbReference>
<dbReference type="EMBL" id="JBBHJY010000005">
    <property type="protein sequence ID" value="MEJ6010397.1"/>
    <property type="molecule type" value="Genomic_DNA"/>
</dbReference>
<reference evidence="2 3" key="1">
    <citation type="submission" date="2024-03" db="EMBL/GenBank/DDBJ databases">
        <authorList>
            <person name="Jo J.-H."/>
        </authorList>
    </citation>
    <scope>NUCLEOTIDE SEQUENCE [LARGE SCALE GENOMIC DNA]</scope>
    <source>
        <strain evidence="2 3">AS3R-12</strain>
    </source>
</reference>
<proteinExistence type="predicted"/>
<dbReference type="PANTHER" id="PTHR47197:SF3">
    <property type="entry name" value="DIHYDRO-HEME D1 DEHYDROGENASE"/>
    <property type="match status" value="1"/>
</dbReference>
<accession>A0ABU8S8X4</accession>
<organism evidence="2 3">
    <name type="scientific">Novosphingobium aquae</name>
    <dbReference type="NCBI Taxonomy" id="3133435"/>
    <lineage>
        <taxon>Bacteria</taxon>
        <taxon>Pseudomonadati</taxon>
        <taxon>Pseudomonadota</taxon>
        <taxon>Alphaproteobacteria</taxon>
        <taxon>Sphingomonadales</taxon>
        <taxon>Sphingomonadaceae</taxon>
        <taxon>Novosphingobium</taxon>
    </lineage>
</organism>
<dbReference type="RefSeq" id="WP_339967016.1">
    <property type="nucleotide sequence ID" value="NZ_JBBHJY010000005.1"/>
</dbReference>
<dbReference type="Proteomes" id="UP001379235">
    <property type="component" value="Unassembled WGS sequence"/>
</dbReference>
<evidence type="ECO:0000256" key="1">
    <source>
        <dbReference type="SAM" id="SignalP"/>
    </source>
</evidence>
<dbReference type="InterPro" id="IPR015943">
    <property type="entry name" value="WD40/YVTN_repeat-like_dom_sf"/>
</dbReference>
<evidence type="ECO:0000313" key="2">
    <source>
        <dbReference type="EMBL" id="MEJ6010397.1"/>
    </source>
</evidence>
<feature type="signal peptide" evidence="1">
    <location>
        <begin position="1"/>
        <end position="22"/>
    </location>
</feature>
<keyword evidence="1" id="KW-0732">Signal</keyword>
<sequence length="329" mass="34534">MRLKNLAYGLLFAALVSGPASADVLIVGNKGEDTVSFISLKSGKLCARVSTGKAPHEIAISPDGRQAAVVAYGGTSIDLFNIREQRLIRRIDLAPNAGPHGITWLSAGNIAVTFDRSNSVALVDPRDGSFASVATGQRGSHMLAVSPDGRRAYVANILSGSVTVIELNRMVKLRDIATGGNPEAIAITRDGKELWVGDHSGPRVRVIDLATGTVASTLPTDPFAIRLAMTPDGKTAVASNFQSGTLTLFDVRTRRPLRTIKLSGSVKAMQVTLAISNNSRIAYVAETGSDQIAEVDLRAGKVLRRIPTGKGGDGLAVVKGNCIVPDSGQ</sequence>
<gene>
    <name evidence="2" type="ORF">WG900_10745</name>
</gene>
<dbReference type="InterPro" id="IPR011045">
    <property type="entry name" value="N2O_reductase_N"/>
</dbReference>
<dbReference type="InterPro" id="IPR019405">
    <property type="entry name" value="Lactonase_7-beta_prop"/>
</dbReference>
<dbReference type="Gene3D" id="2.130.10.10">
    <property type="entry name" value="YVTN repeat-like/Quinoprotein amine dehydrogenase"/>
    <property type="match status" value="2"/>
</dbReference>
<dbReference type="PANTHER" id="PTHR47197">
    <property type="entry name" value="PROTEIN NIRF"/>
    <property type="match status" value="1"/>
</dbReference>
<keyword evidence="3" id="KW-1185">Reference proteome</keyword>
<evidence type="ECO:0000313" key="3">
    <source>
        <dbReference type="Proteomes" id="UP001379235"/>
    </source>
</evidence>
<comment type="caution">
    <text evidence="2">The sequence shown here is derived from an EMBL/GenBank/DDBJ whole genome shotgun (WGS) entry which is preliminary data.</text>
</comment>
<dbReference type="Pfam" id="PF10282">
    <property type="entry name" value="Lactonase"/>
    <property type="match status" value="1"/>
</dbReference>
<feature type="chain" id="PRO_5046867263" evidence="1">
    <location>
        <begin position="23"/>
        <end position="329"/>
    </location>
</feature>
<name>A0ABU8S8X4_9SPHN</name>